<protein>
    <submittedName>
        <fullName evidence="1">Uncharacterized protein</fullName>
    </submittedName>
</protein>
<dbReference type="Proteomes" id="UP000177943">
    <property type="component" value="Unassembled WGS sequence"/>
</dbReference>
<accession>A0A1G2MVE8</accession>
<dbReference type="EMBL" id="MHRP01000022">
    <property type="protein sequence ID" value="OHA27052.1"/>
    <property type="molecule type" value="Genomic_DNA"/>
</dbReference>
<comment type="caution">
    <text evidence="1">The sequence shown here is derived from an EMBL/GenBank/DDBJ whole genome shotgun (WGS) entry which is preliminary data.</text>
</comment>
<evidence type="ECO:0000313" key="2">
    <source>
        <dbReference type="Proteomes" id="UP000177943"/>
    </source>
</evidence>
<organism evidence="1 2">
    <name type="scientific">Candidatus Taylorbacteria bacterium RIFCSPHIGHO2_02_FULL_45_35</name>
    <dbReference type="NCBI Taxonomy" id="1802311"/>
    <lineage>
        <taxon>Bacteria</taxon>
        <taxon>Candidatus Tayloriibacteriota</taxon>
    </lineage>
</organism>
<evidence type="ECO:0000313" key="1">
    <source>
        <dbReference type="EMBL" id="OHA27052.1"/>
    </source>
</evidence>
<name>A0A1G2MVE8_9BACT</name>
<proteinExistence type="predicted"/>
<reference evidence="1 2" key="1">
    <citation type="journal article" date="2016" name="Nat. Commun.">
        <title>Thousands of microbial genomes shed light on interconnected biogeochemical processes in an aquifer system.</title>
        <authorList>
            <person name="Anantharaman K."/>
            <person name="Brown C.T."/>
            <person name="Hug L.A."/>
            <person name="Sharon I."/>
            <person name="Castelle C.J."/>
            <person name="Probst A.J."/>
            <person name="Thomas B.C."/>
            <person name="Singh A."/>
            <person name="Wilkins M.J."/>
            <person name="Karaoz U."/>
            <person name="Brodie E.L."/>
            <person name="Williams K.H."/>
            <person name="Hubbard S.S."/>
            <person name="Banfield J.F."/>
        </authorList>
    </citation>
    <scope>NUCLEOTIDE SEQUENCE [LARGE SCALE GENOMIC DNA]</scope>
</reference>
<sequence length="67" mass="7867">MMIVQVLQVFACKYGLHFFRQFLYVVASHAERNDATEVNEVEPRNLLRKIIINGQLEPHFYKSQKSA</sequence>
<gene>
    <name evidence="1" type="ORF">A3D56_00710</name>
</gene>
<dbReference type="AlphaFoldDB" id="A0A1G2MVE8"/>